<evidence type="ECO:0000313" key="2">
    <source>
        <dbReference type="EMBL" id="MXO55375.1"/>
    </source>
</evidence>
<proteinExistence type="predicted"/>
<dbReference type="Proteomes" id="UP000468943">
    <property type="component" value="Unassembled WGS sequence"/>
</dbReference>
<dbReference type="EMBL" id="WTYS01000001">
    <property type="protein sequence ID" value="MXO55375.1"/>
    <property type="molecule type" value="Genomic_DNA"/>
</dbReference>
<accession>A0A6I4SIF8</accession>
<keyword evidence="3" id="KW-1185">Reference proteome</keyword>
<gene>
    <name evidence="2" type="ORF">GRI36_00630</name>
</gene>
<sequence length="240" mass="26592">MISPFSRIAAAIKAFFQPGVLGPTEPIGYSEIPPFKDVYLVDVEIGDNGNGGLNIEMCGKIVGGKVTFSHTKIQGQPCETSLQTAIRALIDDPTDQRRVRRTRHTDAAGHRNKATPMSFNGKGDCFIVYRLTNTNAFFTQETFAIKKEEGLSSNILPWMRRVDDCGLPLPYDKDYDSSNPVRNKRTKMAVLAYRKPNASAHLARFNLYLDIVEDTNDPVSPYVPIIVDPDVRFPGGNGDP</sequence>
<organism evidence="2 3">
    <name type="scientific">Pontixanthobacter gangjinensis</name>
    <dbReference type="NCBI Taxonomy" id="1028742"/>
    <lineage>
        <taxon>Bacteria</taxon>
        <taxon>Pseudomonadati</taxon>
        <taxon>Pseudomonadota</taxon>
        <taxon>Alphaproteobacteria</taxon>
        <taxon>Sphingomonadales</taxon>
        <taxon>Erythrobacteraceae</taxon>
        <taxon>Pontixanthobacter</taxon>
    </lineage>
</organism>
<evidence type="ECO:0000256" key="1">
    <source>
        <dbReference type="SAM" id="MobiDB-lite"/>
    </source>
</evidence>
<dbReference type="AlphaFoldDB" id="A0A6I4SIF8"/>
<dbReference type="OrthoDB" id="7605685at2"/>
<evidence type="ECO:0000313" key="3">
    <source>
        <dbReference type="Proteomes" id="UP000468943"/>
    </source>
</evidence>
<feature type="region of interest" description="Disordered" evidence="1">
    <location>
        <begin position="95"/>
        <end position="114"/>
    </location>
</feature>
<name>A0A6I4SIF8_9SPHN</name>
<reference evidence="2 3" key="1">
    <citation type="submission" date="2019-12" db="EMBL/GenBank/DDBJ databases">
        <title>Genomic-based taxomic classification of the family Erythrobacteraceae.</title>
        <authorList>
            <person name="Xu L."/>
        </authorList>
    </citation>
    <scope>NUCLEOTIDE SEQUENCE [LARGE SCALE GENOMIC DNA]</scope>
    <source>
        <strain evidence="2 3">JCM 17802</strain>
    </source>
</reference>
<protein>
    <submittedName>
        <fullName evidence="2">Uncharacterized protein</fullName>
    </submittedName>
</protein>
<comment type="caution">
    <text evidence="2">The sequence shown here is derived from an EMBL/GenBank/DDBJ whole genome shotgun (WGS) entry which is preliminary data.</text>
</comment>
<dbReference type="RefSeq" id="WP_160596707.1">
    <property type="nucleotide sequence ID" value="NZ_WTYS01000001.1"/>
</dbReference>